<evidence type="ECO:0000313" key="4">
    <source>
        <dbReference type="Proteomes" id="UP000138550"/>
    </source>
</evidence>
<dbReference type="KEGG" id="vg:28544351"/>
<proteinExistence type="predicted"/>
<reference evidence="1" key="1">
    <citation type="submission" date="2011-08" db="EMBL/GenBank/DDBJ databases">
        <authorList>
            <person name="Cavanagh H.M.A."/>
            <person name="Mahony T.J."/>
            <person name="Vanniasinkam T."/>
        </authorList>
    </citation>
    <scope>NUCLEOTIDE SEQUENCE</scope>
    <source>
        <strain evidence="1">M1</strain>
    </source>
</reference>
<dbReference type="GeneID" id="28544351"/>
<gene>
    <name evidence="1" type="primary">ORF9</name>
</gene>
<dbReference type="Proteomes" id="UP000138550">
    <property type="component" value="Segment"/>
</dbReference>
<evidence type="ECO:0000313" key="3">
    <source>
        <dbReference type="Proteomes" id="UP000134836"/>
    </source>
</evidence>
<organism evidence="1 3">
    <name type="scientific">Equine adenovirus A serotype 1</name>
    <name type="common">EAdV-1</name>
    <name type="synonym">Equine adenovirus 1</name>
    <dbReference type="NCBI Taxonomy" id="46916"/>
    <lineage>
        <taxon>Viruses</taxon>
        <taxon>Varidnaviria</taxon>
        <taxon>Bamfordvirae</taxon>
        <taxon>Preplasmiviricota</taxon>
        <taxon>Polisuviricotina</taxon>
        <taxon>Pharingeaviricetes</taxon>
        <taxon>Rowavirales</taxon>
        <taxon>Adenoviridae</taxon>
        <taxon>Mastadenovirus</taxon>
        <taxon>Mastadenovirus equi</taxon>
        <taxon>Equine mastadenovirus A</taxon>
    </lineage>
</organism>
<reference evidence="1 3" key="2">
    <citation type="journal article" date="2012" name="Vet. Microbiol.">
        <title>Genetic characterization of equine adenovirus type 1.</title>
        <authorList>
            <person name="Cavanagh H.M."/>
            <person name="Mahony T.J."/>
            <person name="Vanniasinkam T."/>
        </authorList>
    </citation>
    <scope>NUCLEOTIDE SEQUENCE [LARGE SCALE GENOMIC DNA]</scope>
    <source>
        <strain evidence="1">M1</strain>
    </source>
</reference>
<name>G5CZ79_ADEE1</name>
<reference evidence="2 4" key="3">
    <citation type="submission" date="2015-11" db="EMBL/GenBank/DDBJ databases">
        <title>Next-gen sequencing and molecular characterization of equine adenovirus serotype 1 isolated from healthy equines in India.</title>
        <authorList>
            <person name="Appaiahgari M.B."/>
            <person name="Gulati B.R."/>
            <person name="Singh A."/>
            <person name="Kathaperumal K."/>
            <person name="Vrati S."/>
        </authorList>
    </citation>
    <scope>NUCLEOTIDE SEQUENCE [LARGE SCALE GENOMIC DNA]</scope>
    <source>
        <strain evidence="2">H9NS</strain>
    </source>
</reference>
<evidence type="ECO:0000313" key="2">
    <source>
        <dbReference type="EMBL" id="ANG08555.1"/>
    </source>
</evidence>
<dbReference type="Proteomes" id="UP000134836">
    <property type="component" value="Segment"/>
</dbReference>
<dbReference type="EMBL" id="JN418926">
    <property type="protein sequence ID" value="AEP16430.1"/>
    <property type="molecule type" value="Genomic_DNA"/>
</dbReference>
<dbReference type="RefSeq" id="YP_009272545.1">
    <property type="nucleotide sequence ID" value="NC_030792.1"/>
</dbReference>
<sequence>MHEPHGHLFAGEQRPHVVVKRRLKVHLLLHGLLIRGHQVRGTHVGLRGADAAAGALFEVGLREHPVGGEAFAESAPRLEAEMPPALALLSLVVSKSILARYEGLGGVPLYLHPGVPLGRGAALESHQPLALPLGPLSGGSRRHRGLHLPQHRMHLRRSTCIPTLCLSVPCRTRKTWPGSPARPFIPWSCFGPCETSSIAKGSSRAPAPPRPAWRGCPSTSTAITASC</sequence>
<evidence type="ECO:0000313" key="1">
    <source>
        <dbReference type="EMBL" id="AEP16430.1"/>
    </source>
</evidence>
<accession>G5CZ79</accession>
<keyword evidence="3" id="KW-1185">Reference proteome</keyword>
<dbReference type="EMBL" id="KU133477">
    <property type="protein sequence ID" value="ANG08555.1"/>
    <property type="molecule type" value="Genomic_DNA"/>
</dbReference>
<protein>
    <submittedName>
        <fullName evidence="1">Uncharacterized protein ORF9</fullName>
    </submittedName>
</protein>
<organismHost>
    <name type="scientific">Equus caballus</name>
    <name type="common">Horse</name>
    <dbReference type="NCBI Taxonomy" id="9796"/>
</organismHost>